<dbReference type="VEuPathDB" id="TriTrypDB:Lsey_0092_0040"/>
<dbReference type="PANTHER" id="PTHR40736:SF2">
    <property type="match status" value="1"/>
</dbReference>
<dbReference type="OMA" id="FFDECHY"/>
<reference evidence="1 2" key="1">
    <citation type="journal article" date="2015" name="PLoS Pathog.">
        <title>Leptomonas seymouri: Adaptations to the Dixenous Life Cycle Analyzed by Genome Sequencing, Transcriptome Profiling and Co-infection with Leishmania donovani.</title>
        <authorList>
            <person name="Kraeva N."/>
            <person name="Butenko A."/>
            <person name="Hlavacova J."/>
            <person name="Kostygov A."/>
            <person name="Myskova J."/>
            <person name="Grybchuk D."/>
            <person name="Lestinova T."/>
            <person name="Votypka J."/>
            <person name="Volf P."/>
            <person name="Opperdoes F."/>
            <person name="Flegontov P."/>
            <person name="Lukes J."/>
            <person name="Yurchenko V."/>
        </authorList>
    </citation>
    <scope>NUCLEOTIDE SEQUENCE [LARGE SCALE GENOMIC DNA]</scope>
    <source>
        <strain evidence="1 2">ATCC 30220</strain>
    </source>
</reference>
<evidence type="ECO:0000313" key="2">
    <source>
        <dbReference type="Proteomes" id="UP000038009"/>
    </source>
</evidence>
<protein>
    <submittedName>
        <fullName evidence="1">Uncharacterized protein</fullName>
    </submittedName>
</protein>
<dbReference type="AlphaFoldDB" id="A0A0N1PDI5"/>
<dbReference type="OrthoDB" id="269730at2759"/>
<gene>
    <name evidence="1" type="ORF">ABL78_3574</name>
</gene>
<dbReference type="EMBL" id="LJSK01000092">
    <property type="protein sequence ID" value="KPI87333.1"/>
    <property type="molecule type" value="Genomic_DNA"/>
</dbReference>
<proteinExistence type="predicted"/>
<comment type="caution">
    <text evidence="1">The sequence shown here is derived from an EMBL/GenBank/DDBJ whole genome shotgun (WGS) entry which is preliminary data.</text>
</comment>
<dbReference type="Proteomes" id="UP000038009">
    <property type="component" value="Unassembled WGS sequence"/>
</dbReference>
<sequence length="151" mass="16837">MSSAQATVAKKSGGILHRFVVSPCVSTAQKIECRSAATLQRVEPAVAAWIKTNEATGADAASMSTKRFLHEQGQLMSYRVVRFFQEARYVFSGQYFKNYNIACMLQDARFFTQALFIFLCAVLVGRRSIFPPIHPDSPLAIALDHKVNPNY</sequence>
<organism evidence="1 2">
    <name type="scientific">Leptomonas seymouri</name>
    <dbReference type="NCBI Taxonomy" id="5684"/>
    <lineage>
        <taxon>Eukaryota</taxon>
        <taxon>Discoba</taxon>
        <taxon>Euglenozoa</taxon>
        <taxon>Kinetoplastea</taxon>
        <taxon>Metakinetoplastina</taxon>
        <taxon>Trypanosomatida</taxon>
        <taxon>Trypanosomatidae</taxon>
        <taxon>Leishmaniinae</taxon>
        <taxon>Leptomonas</taxon>
    </lineage>
</organism>
<evidence type="ECO:0000313" key="1">
    <source>
        <dbReference type="EMBL" id="KPI87333.1"/>
    </source>
</evidence>
<name>A0A0N1PDI5_LEPSE</name>
<accession>A0A0N1PDI5</accession>
<dbReference type="PANTHER" id="PTHR40736">
    <property type="match status" value="1"/>
</dbReference>
<keyword evidence="2" id="KW-1185">Reference proteome</keyword>